<gene>
    <name evidence="1" type="ORF">TSAR_008669</name>
</gene>
<dbReference type="AlphaFoldDB" id="A0A232F1J0"/>
<accession>A0A232F1J0</accession>
<evidence type="ECO:0000313" key="2">
    <source>
        <dbReference type="Proteomes" id="UP000215335"/>
    </source>
</evidence>
<organism evidence="1 2">
    <name type="scientific">Trichomalopsis sarcophagae</name>
    <dbReference type="NCBI Taxonomy" id="543379"/>
    <lineage>
        <taxon>Eukaryota</taxon>
        <taxon>Metazoa</taxon>
        <taxon>Ecdysozoa</taxon>
        <taxon>Arthropoda</taxon>
        <taxon>Hexapoda</taxon>
        <taxon>Insecta</taxon>
        <taxon>Pterygota</taxon>
        <taxon>Neoptera</taxon>
        <taxon>Endopterygota</taxon>
        <taxon>Hymenoptera</taxon>
        <taxon>Apocrita</taxon>
        <taxon>Proctotrupomorpha</taxon>
        <taxon>Chalcidoidea</taxon>
        <taxon>Pteromalidae</taxon>
        <taxon>Pteromalinae</taxon>
        <taxon>Trichomalopsis</taxon>
    </lineage>
</organism>
<comment type="caution">
    <text evidence="1">The sequence shown here is derived from an EMBL/GenBank/DDBJ whole genome shotgun (WGS) entry which is preliminary data.</text>
</comment>
<sequence length="63" mass="7730">MDKLFQTMRNRVTDDTEQISKIIMDRDFKRTIYWEAIEHDKKVAENMYKTSVDTEKRRQKGIF</sequence>
<proteinExistence type="predicted"/>
<dbReference type="Proteomes" id="UP000215335">
    <property type="component" value="Unassembled WGS sequence"/>
</dbReference>
<keyword evidence="2" id="KW-1185">Reference proteome</keyword>
<name>A0A232F1J0_9HYME</name>
<evidence type="ECO:0000313" key="1">
    <source>
        <dbReference type="EMBL" id="OXU24584.1"/>
    </source>
</evidence>
<dbReference type="EMBL" id="NNAY01001260">
    <property type="protein sequence ID" value="OXU24584.1"/>
    <property type="molecule type" value="Genomic_DNA"/>
</dbReference>
<protein>
    <submittedName>
        <fullName evidence="1">Uncharacterized protein</fullName>
    </submittedName>
</protein>
<reference evidence="1 2" key="1">
    <citation type="journal article" date="2017" name="Curr. Biol.">
        <title>The Evolution of Venom by Co-option of Single-Copy Genes.</title>
        <authorList>
            <person name="Martinson E.O."/>
            <person name="Mrinalini"/>
            <person name="Kelkar Y.D."/>
            <person name="Chang C.H."/>
            <person name="Werren J.H."/>
        </authorList>
    </citation>
    <scope>NUCLEOTIDE SEQUENCE [LARGE SCALE GENOMIC DNA]</scope>
    <source>
        <strain evidence="1 2">Alberta</strain>
        <tissue evidence="1">Whole body</tissue>
    </source>
</reference>